<sequence length="406" mass="47860">MASFEEDKTLFLQGFSADATEEDVKKSFPNPDSIQRVHMKLTRFEKIPFAYVIFQNAQDANDAIEKSKIKPLEIKDKICQLQPYRKEKEKQPHFLDLFSVPSEYKKEQIIQDSGCAETILGFKLRVFPNKGTKVTLIFSNVEDLKKALNNLENNPAYKQKGVQISERQVQNIDSTRSVFVRNISSRLTEEDIGVIFQRFGKVEQVKFNKLSDEIRKDNAVIIFENPKSVSEVFQNREPLEFYGKRFEIKPFRGKKKEFPEQMPQQYQQPQYPQQYQQPQYPQQYQQQYSPQVQLYQAFERIVRGNQQFTQIPNGILQQIFDRNIQQIAQIFQNPEQQQIPAQILHLFGMNLQMFQRPPQQQHNQRMPIDPQHPYPNPRNPQQQPPQGPHQIYSPPDQFPKDKLNNN</sequence>
<gene>
    <name evidence="4" type="ORF">M0811_00121</name>
</gene>
<dbReference type="OrthoDB" id="339151at2759"/>
<dbReference type="SUPFAM" id="SSF54928">
    <property type="entry name" value="RNA-binding domain, RBD"/>
    <property type="match status" value="2"/>
</dbReference>
<keyword evidence="1" id="KW-0694">RNA-binding</keyword>
<keyword evidence="5" id="KW-1185">Reference proteome</keyword>
<dbReference type="InterPro" id="IPR000504">
    <property type="entry name" value="RRM_dom"/>
</dbReference>
<dbReference type="SMART" id="SM00360">
    <property type="entry name" value="RRM"/>
    <property type="match status" value="2"/>
</dbReference>
<dbReference type="Gene3D" id="3.30.70.330">
    <property type="match status" value="2"/>
</dbReference>
<organism evidence="4 5">
    <name type="scientific">Anaeramoeba ignava</name>
    <name type="common">Anaerobic marine amoeba</name>
    <dbReference type="NCBI Taxonomy" id="1746090"/>
    <lineage>
        <taxon>Eukaryota</taxon>
        <taxon>Metamonada</taxon>
        <taxon>Anaeramoebidae</taxon>
        <taxon>Anaeramoeba</taxon>
    </lineage>
</organism>
<accession>A0A9Q0LQP5</accession>
<reference evidence="4" key="1">
    <citation type="submission" date="2022-10" db="EMBL/GenBank/DDBJ databases">
        <title>Novel sulphate-reducing endosymbionts in the free-living metamonad Anaeramoeba.</title>
        <authorList>
            <person name="Jerlstrom-Hultqvist J."/>
            <person name="Cepicka I."/>
            <person name="Gallot-Lavallee L."/>
            <person name="Salas-Leiva D."/>
            <person name="Curtis B.A."/>
            <person name="Zahonova K."/>
            <person name="Pipaliya S."/>
            <person name="Dacks J."/>
            <person name="Roger A.J."/>
        </authorList>
    </citation>
    <scope>NUCLEOTIDE SEQUENCE</scope>
    <source>
        <strain evidence="4">BMAN</strain>
    </source>
</reference>
<evidence type="ECO:0000256" key="2">
    <source>
        <dbReference type="SAM" id="MobiDB-lite"/>
    </source>
</evidence>
<evidence type="ECO:0000256" key="1">
    <source>
        <dbReference type="PROSITE-ProRule" id="PRU00176"/>
    </source>
</evidence>
<dbReference type="InterPro" id="IPR050907">
    <property type="entry name" value="SRSF"/>
</dbReference>
<feature type="compositionally biased region" description="Pro residues" evidence="2">
    <location>
        <begin position="370"/>
        <end position="387"/>
    </location>
</feature>
<dbReference type="EMBL" id="JAPDFW010000059">
    <property type="protein sequence ID" value="KAJ5076804.1"/>
    <property type="molecule type" value="Genomic_DNA"/>
</dbReference>
<feature type="domain" description="RRM" evidence="3">
    <location>
        <begin position="176"/>
        <end position="253"/>
    </location>
</feature>
<proteinExistence type="predicted"/>
<feature type="domain" description="RRM" evidence="3">
    <location>
        <begin position="8"/>
        <end position="86"/>
    </location>
</feature>
<dbReference type="Proteomes" id="UP001149090">
    <property type="component" value="Unassembled WGS sequence"/>
</dbReference>
<dbReference type="PANTHER" id="PTHR23147">
    <property type="entry name" value="SERINE/ARGININE RICH SPLICING FACTOR"/>
    <property type="match status" value="1"/>
</dbReference>
<comment type="caution">
    <text evidence="4">The sequence shown here is derived from an EMBL/GenBank/DDBJ whole genome shotgun (WGS) entry which is preliminary data.</text>
</comment>
<name>A0A9Q0LQP5_ANAIG</name>
<dbReference type="GO" id="GO:0003723">
    <property type="term" value="F:RNA binding"/>
    <property type="evidence" value="ECO:0007669"/>
    <property type="project" value="UniProtKB-UniRule"/>
</dbReference>
<feature type="region of interest" description="Disordered" evidence="2">
    <location>
        <begin position="357"/>
        <end position="406"/>
    </location>
</feature>
<dbReference type="AlphaFoldDB" id="A0A9Q0LQP5"/>
<dbReference type="PROSITE" id="PS50102">
    <property type="entry name" value="RRM"/>
    <property type="match status" value="2"/>
</dbReference>
<evidence type="ECO:0000313" key="5">
    <source>
        <dbReference type="Proteomes" id="UP001149090"/>
    </source>
</evidence>
<dbReference type="InterPro" id="IPR012677">
    <property type="entry name" value="Nucleotide-bd_a/b_plait_sf"/>
</dbReference>
<protein>
    <submittedName>
        <fullName evidence="4">RNA-binding motif protein 14b</fullName>
    </submittedName>
</protein>
<dbReference type="CDD" id="cd00590">
    <property type="entry name" value="RRM_SF"/>
    <property type="match status" value="2"/>
</dbReference>
<dbReference type="InterPro" id="IPR035979">
    <property type="entry name" value="RBD_domain_sf"/>
</dbReference>
<evidence type="ECO:0000259" key="3">
    <source>
        <dbReference type="PROSITE" id="PS50102"/>
    </source>
</evidence>
<dbReference type="Pfam" id="PF00076">
    <property type="entry name" value="RRM_1"/>
    <property type="match status" value="1"/>
</dbReference>
<evidence type="ECO:0000313" key="4">
    <source>
        <dbReference type="EMBL" id="KAJ5076804.1"/>
    </source>
</evidence>